<evidence type="ECO:0000256" key="7">
    <source>
        <dbReference type="SAM" id="Phobius"/>
    </source>
</evidence>
<evidence type="ECO:0000256" key="3">
    <source>
        <dbReference type="ARBA" id="ARBA00022475"/>
    </source>
</evidence>
<dbReference type="RefSeq" id="WP_145371418.1">
    <property type="nucleotide sequence ID" value="NZ_CP036275.1"/>
</dbReference>
<proteinExistence type="inferred from homology"/>
<evidence type="ECO:0000313" key="9">
    <source>
        <dbReference type="Proteomes" id="UP000320496"/>
    </source>
</evidence>
<dbReference type="GO" id="GO:0005886">
    <property type="term" value="C:plasma membrane"/>
    <property type="evidence" value="ECO:0007669"/>
    <property type="project" value="UniProtKB-SubCell"/>
</dbReference>
<dbReference type="EMBL" id="CP036275">
    <property type="protein sequence ID" value="QDU40247.1"/>
    <property type="molecule type" value="Genomic_DNA"/>
</dbReference>
<evidence type="ECO:0000256" key="4">
    <source>
        <dbReference type="ARBA" id="ARBA00022692"/>
    </source>
</evidence>
<dbReference type="AlphaFoldDB" id="A0A517ZCQ9"/>
<keyword evidence="9" id="KW-1185">Reference proteome</keyword>
<dbReference type="PANTHER" id="PTHR34040:SF2">
    <property type="entry name" value="FLAGELLAR BIOSYNTHETIC PROTEIN FLIQ"/>
    <property type="match status" value="1"/>
</dbReference>
<feature type="transmembrane region" description="Helical" evidence="7">
    <location>
        <begin position="12"/>
        <end position="35"/>
    </location>
</feature>
<keyword evidence="8" id="KW-0969">Cilium</keyword>
<evidence type="ECO:0000256" key="6">
    <source>
        <dbReference type="ARBA" id="ARBA00023136"/>
    </source>
</evidence>
<feature type="transmembrane region" description="Helical" evidence="7">
    <location>
        <begin position="55"/>
        <end position="78"/>
    </location>
</feature>
<sequence length="89" mass="9671">MSPAEVAEIGRDLLTTAILLALPAVAVSLSVGLLISIFQTVTSIQEQTMTFAPRILAVAVVMIATLPWMIRVATAFTFRMMHHFLQASQ</sequence>
<comment type="similarity">
    <text evidence="2">Belongs to the FliQ/MopD/SpaQ family.</text>
</comment>
<keyword evidence="3" id="KW-1003">Cell membrane</keyword>
<reference evidence="8 9" key="1">
    <citation type="submission" date="2019-02" db="EMBL/GenBank/DDBJ databases">
        <title>Deep-cultivation of Planctomycetes and their phenomic and genomic characterization uncovers novel biology.</title>
        <authorList>
            <person name="Wiegand S."/>
            <person name="Jogler M."/>
            <person name="Boedeker C."/>
            <person name="Pinto D."/>
            <person name="Vollmers J."/>
            <person name="Rivas-Marin E."/>
            <person name="Kohn T."/>
            <person name="Peeters S.H."/>
            <person name="Heuer A."/>
            <person name="Rast P."/>
            <person name="Oberbeckmann S."/>
            <person name="Bunk B."/>
            <person name="Jeske O."/>
            <person name="Meyerdierks A."/>
            <person name="Storesund J.E."/>
            <person name="Kallscheuer N."/>
            <person name="Luecker S."/>
            <person name="Lage O.M."/>
            <person name="Pohl T."/>
            <person name="Merkel B.J."/>
            <person name="Hornburger P."/>
            <person name="Mueller R.-W."/>
            <person name="Bruemmer F."/>
            <person name="Labrenz M."/>
            <person name="Spormann A.M."/>
            <person name="Op den Camp H."/>
            <person name="Overmann J."/>
            <person name="Amann R."/>
            <person name="Jetten M.S.M."/>
            <person name="Mascher T."/>
            <person name="Medema M.H."/>
            <person name="Devos D.P."/>
            <person name="Kaster A.-K."/>
            <person name="Ovreas L."/>
            <person name="Rohde M."/>
            <person name="Galperin M.Y."/>
            <person name="Jogler C."/>
        </authorList>
    </citation>
    <scope>NUCLEOTIDE SEQUENCE [LARGE SCALE GENOMIC DNA]</scope>
    <source>
        <strain evidence="8 9">Mal4</strain>
    </source>
</reference>
<protein>
    <submittedName>
        <fullName evidence="8">Flagellar biosynthetic protein FliQ</fullName>
    </submittedName>
</protein>
<evidence type="ECO:0000256" key="1">
    <source>
        <dbReference type="ARBA" id="ARBA00004651"/>
    </source>
</evidence>
<keyword evidence="8" id="KW-0966">Cell projection</keyword>
<keyword evidence="5 7" id="KW-1133">Transmembrane helix</keyword>
<organism evidence="8 9">
    <name type="scientific">Maioricimonas rarisocia</name>
    <dbReference type="NCBI Taxonomy" id="2528026"/>
    <lineage>
        <taxon>Bacteria</taxon>
        <taxon>Pseudomonadati</taxon>
        <taxon>Planctomycetota</taxon>
        <taxon>Planctomycetia</taxon>
        <taxon>Planctomycetales</taxon>
        <taxon>Planctomycetaceae</taxon>
        <taxon>Maioricimonas</taxon>
    </lineage>
</organism>
<dbReference type="KEGG" id="mri:Mal4_46030"/>
<dbReference type="GO" id="GO:0009306">
    <property type="term" value="P:protein secretion"/>
    <property type="evidence" value="ECO:0007669"/>
    <property type="project" value="InterPro"/>
</dbReference>
<name>A0A517ZCQ9_9PLAN</name>
<dbReference type="OrthoDB" id="9806440at2"/>
<keyword evidence="8" id="KW-0282">Flagellum</keyword>
<gene>
    <name evidence="8" type="primary">fliQ_1</name>
    <name evidence="8" type="ORF">Mal4_46030</name>
</gene>
<keyword evidence="4 7" id="KW-0812">Transmembrane</keyword>
<dbReference type="PIRSF" id="PIRSF004669">
    <property type="entry name" value="FliQ"/>
    <property type="match status" value="1"/>
</dbReference>
<dbReference type="PRINTS" id="PR00952">
    <property type="entry name" value="TYPE3IMQPROT"/>
</dbReference>
<comment type="subcellular location">
    <subcellularLocation>
        <location evidence="1">Cell membrane</location>
        <topology evidence="1">Multi-pass membrane protein</topology>
    </subcellularLocation>
</comment>
<dbReference type="Pfam" id="PF01313">
    <property type="entry name" value="Bac_export_3"/>
    <property type="match status" value="1"/>
</dbReference>
<dbReference type="InterPro" id="IPR002191">
    <property type="entry name" value="Bac_export_3"/>
</dbReference>
<dbReference type="PANTHER" id="PTHR34040">
    <property type="entry name" value="FLAGELLAR BIOSYNTHETIC PROTEIN FLIQ"/>
    <property type="match status" value="1"/>
</dbReference>
<evidence type="ECO:0000256" key="2">
    <source>
        <dbReference type="ARBA" id="ARBA00006156"/>
    </source>
</evidence>
<evidence type="ECO:0000256" key="5">
    <source>
        <dbReference type="ARBA" id="ARBA00022989"/>
    </source>
</evidence>
<evidence type="ECO:0000313" key="8">
    <source>
        <dbReference type="EMBL" id="QDU40247.1"/>
    </source>
</evidence>
<accession>A0A517ZCQ9</accession>
<keyword evidence="6 7" id="KW-0472">Membrane</keyword>
<dbReference type="Proteomes" id="UP000320496">
    <property type="component" value="Chromosome"/>
</dbReference>